<dbReference type="PANTHER" id="PTHR31902:SF7">
    <property type="entry name" value="ALTERED INHERITANCE OF MITOCHONDRIA PROTEIN 32"/>
    <property type="match status" value="1"/>
</dbReference>
<sequence length="377" mass="40925">MSLRVVSARLERQFLSLSLKRNAILTADRQAAAAAAATLQRRRGFASRIPPRPPPFATVQACPSPTCGCAATPEMPEGLEIDAASPLNGVISGYAEQVLVCTGRDDWPSRIEEENAGDNLAADLKELFGRGGTYSDPFHNVSVLNSSFPSSIPPRAEVHSTSAYLLPSFKYVPFLPRVSFDSVQALAKGYLLPEKLHSAHDGLSPIHRDRLTRKEAYQNLLLGVKDVTDVLVLICGHGGRDMRCGVMGPVLRDEFEEKLSSSGFVVAQGPVQIGELNEVGKLEGQVTETTDKIARVGLISHIGGHKFAGNVIIYIPPELKTGEGKMHPLAGHGIWYGRVEPRHVEGLVEETVVRGNVVVDHFRGGLMRREGFCGYDE</sequence>
<dbReference type="InterPro" id="IPR036249">
    <property type="entry name" value="Thioredoxin-like_sf"/>
</dbReference>
<accession>A0ABR0SN90</accession>
<dbReference type="EMBL" id="JAVFKD010000012">
    <property type="protein sequence ID" value="KAK5993658.1"/>
    <property type="molecule type" value="Genomic_DNA"/>
</dbReference>
<comment type="caution">
    <text evidence="3">The sequence shown here is derived from an EMBL/GenBank/DDBJ whole genome shotgun (WGS) entry which is preliminary data.</text>
</comment>
<reference evidence="3 4" key="1">
    <citation type="submission" date="2024-01" db="EMBL/GenBank/DDBJ databases">
        <title>Complete genome of Cladobotryum mycophilum ATHUM6906.</title>
        <authorList>
            <person name="Christinaki A.C."/>
            <person name="Myridakis A.I."/>
            <person name="Kouvelis V.N."/>
        </authorList>
    </citation>
    <scope>NUCLEOTIDE SEQUENCE [LARGE SCALE GENOMIC DNA]</scope>
    <source>
        <strain evidence="3 4">ATHUM6906</strain>
    </source>
</reference>
<dbReference type="Proteomes" id="UP001338125">
    <property type="component" value="Unassembled WGS sequence"/>
</dbReference>
<protein>
    <recommendedName>
        <fullName evidence="2">Altered inheritance of mitochondria protein 32</fullName>
    </recommendedName>
</protein>
<dbReference type="PANTHER" id="PTHR31902">
    <property type="entry name" value="ACTIN PATCHES DISTAL PROTEIN 1"/>
    <property type="match status" value="1"/>
</dbReference>
<dbReference type="Pfam" id="PF06999">
    <property type="entry name" value="Suc_Fer-like"/>
    <property type="match status" value="1"/>
</dbReference>
<dbReference type="SUPFAM" id="SSF52833">
    <property type="entry name" value="Thioredoxin-like"/>
    <property type="match status" value="1"/>
</dbReference>
<gene>
    <name evidence="3" type="ORF">PT974_07093</name>
</gene>
<organism evidence="3 4">
    <name type="scientific">Cladobotryum mycophilum</name>
    <dbReference type="NCBI Taxonomy" id="491253"/>
    <lineage>
        <taxon>Eukaryota</taxon>
        <taxon>Fungi</taxon>
        <taxon>Dikarya</taxon>
        <taxon>Ascomycota</taxon>
        <taxon>Pezizomycotina</taxon>
        <taxon>Sordariomycetes</taxon>
        <taxon>Hypocreomycetidae</taxon>
        <taxon>Hypocreales</taxon>
        <taxon>Hypocreaceae</taxon>
        <taxon>Cladobotryum</taxon>
    </lineage>
</organism>
<comment type="similarity">
    <text evidence="1">Belongs to the AIM32 family.</text>
</comment>
<evidence type="ECO:0000256" key="2">
    <source>
        <dbReference type="ARBA" id="ARBA00040895"/>
    </source>
</evidence>
<evidence type="ECO:0000256" key="1">
    <source>
        <dbReference type="ARBA" id="ARBA00038208"/>
    </source>
</evidence>
<evidence type="ECO:0000313" key="4">
    <source>
        <dbReference type="Proteomes" id="UP001338125"/>
    </source>
</evidence>
<proteinExistence type="inferred from homology"/>
<dbReference type="Gene3D" id="3.40.30.10">
    <property type="entry name" value="Glutaredoxin"/>
    <property type="match status" value="1"/>
</dbReference>
<keyword evidence="4" id="KW-1185">Reference proteome</keyword>
<evidence type="ECO:0000313" key="3">
    <source>
        <dbReference type="EMBL" id="KAK5993658.1"/>
    </source>
</evidence>
<dbReference type="InterPro" id="IPR009737">
    <property type="entry name" value="Aim32/Apd1-like"/>
</dbReference>
<name>A0ABR0SN90_9HYPO</name>
<dbReference type="CDD" id="cd03062">
    <property type="entry name" value="TRX_Fd_Sucrase"/>
    <property type="match status" value="1"/>
</dbReference>